<reference evidence="1 2" key="1">
    <citation type="submission" date="2021-06" db="EMBL/GenBank/DDBJ databases">
        <title>Caerostris extrusa draft genome.</title>
        <authorList>
            <person name="Kono N."/>
            <person name="Arakawa K."/>
        </authorList>
    </citation>
    <scope>NUCLEOTIDE SEQUENCE [LARGE SCALE GENOMIC DNA]</scope>
</reference>
<evidence type="ECO:0000313" key="2">
    <source>
        <dbReference type="Proteomes" id="UP001054945"/>
    </source>
</evidence>
<keyword evidence="2" id="KW-1185">Reference proteome</keyword>
<proteinExistence type="predicted"/>
<protein>
    <submittedName>
        <fullName evidence="1">Uncharacterized protein</fullName>
    </submittedName>
</protein>
<name>A0AAV4XXE2_CAEEX</name>
<sequence length="105" mass="11513">MARIHEKKHSEAEVSKPSYTAIYHSIGDRLLSSGKCFITGEAIIIGINFSLCVSISNCNGLPFEEVPFSIKCNGSFQSALIASGARNRHIHRVTDPEQVGCFYLP</sequence>
<comment type="caution">
    <text evidence="1">The sequence shown here is derived from an EMBL/GenBank/DDBJ whole genome shotgun (WGS) entry which is preliminary data.</text>
</comment>
<dbReference type="AlphaFoldDB" id="A0AAV4XXE2"/>
<dbReference type="EMBL" id="BPLR01001081">
    <property type="protein sequence ID" value="GIY99746.1"/>
    <property type="molecule type" value="Genomic_DNA"/>
</dbReference>
<evidence type="ECO:0000313" key="1">
    <source>
        <dbReference type="EMBL" id="GIY99746.1"/>
    </source>
</evidence>
<gene>
    <name evidence="1" type="ORF">CEXT_151211</name>
</gene>
<accession>A0AAV4XXE2</accession>
<dbReference type="Proteomes" id="UP001054945">
    <property type="component" value="Unassembled WGS sequence"/>
</dbReference>
<organism evidence="1 2">
    <name type="scientific">Caerostris extrusa</name>
    <name type="common">Bark spider</name>
    <name type="synonym">Caerostris bankana</name>
    <dbReference type="NCBI Taxonomy" id="172846"/>
    <lineage>
        <taxon>Eukaryota</taxon>
        <taxon>Metazoa</taxon>
        <taxon>Ecdysozoa</taxon>
        <taxon>Arthropoda</taxon>
        <taxon>Chelicerata</taxon>
        <taxon>Arachnida</taxon>
        <taxon>Araneae</taxon>
        <taxon>Araneomorphae</taxon>
        <taxon>Entelegynae</taxon>
        <taxon>Araneoidea</taxon>
        <taxon>Araneidae</taxon>
        <taxon>Caerostris</taxon>
    </lineage>
</organism>